<dbReference type="GO" id="GO:0006508">
    <property type="term" value="P:proteolysis"/>
    <property type="evidence" value="ECO:0007669"/>
    <property type="project" value="UniProtKB-KW"/>
</dbReference>
<accession>A0A1H2YI71</accession>
<dbReference type="PANTHER" id="PTHR12994">
    <property type="entry name" value="SECERNIN"/>
    <property type="match status" value="1"/>
</dbReference>
<comment type="catalytic activity">
    <reaction evidence="1">
        <text>an L-aminoacyl-L-amino acid + H2O = 2 an L-alpha-amino acid</text>
        <dbReference type="Rhea" id="RHEA:48940"/>
        <dbReference type="ChEBI" id="CHEBI:15377"/>
        <dbReference type="ChEBI" id="CHEBI:59869"/>
        <dbReference type="ChEBI" id="CHEBI:77460"/>
        <dbReference type="EC" id="3.4.13.19"/>
    </reaction>
</comment>
<proteinExistence type="inferred from homology"/>
<sequence>MPCTTLLVGKNASYDGSTMMARNEDSPSGQFTSKKFIVVRPEDQPRHYKSVISKVEIDLPDNPLRYTAMPNAQATEGIWGEAGINAANVAMTETETITSNPRVLGADPLVPGGIGEEDLLTLVLPYIRSAREGVLRLGSLLEQYGTYEMNGIGFQDVNEIWWLESIGGHHWIAKRVPDDEAVVMPNQQGIDFLDLADALGPGKDNLCSRDLAEFIEKNHLDLTLAEDREGPVAEDTAFDCRSAFGSHDDADHTYNTPRAWYMLRCLIPFSVEWAGPEAPFQPEDDDLPWSVEPDRKVTVEDVKYILSSHYQGTPYDPYGHKGDGSLRGKYRPIGINRTNFLALTQLRPDLPEDRRAVEWIAEGCNVFNAFVPFYTNVEKTPEYLAVTDAEPDSNQFYWANRLIGTLADAHFGACANLIERYQNKVGARAHALLKEGDRGGAGEKVNRYLEERNEKMAAMAQEETRKLLGQVLYAASNGMKNGFARSDA</sequence>
<evidence type="ECO:0000256" key="6">
    <source>
        <dbReference type="RuleBase" id="RU364089"/>
    </source>
</evidence>
<dbReference type="RefSeq" id="WP_074706741.1">
    <property type="nucleotide sequence ID" value="NZ_FNOP01000011.1"/>
</dbReference>
<protein>
    <recommendedName>
        <fullName evidence="6">Dipeptidase</fullName>
        <ecNumber evidence="6">3.4.-.-</ecNumber>
    </recommendedName>
</protein>
<comment type="similarity">
    <text evidence="2 6">Belongs to the peptidase C69 family.</text>
</comment>
<dbReference type="GO" id="GO:0070004">
    <property type="term" value="F:cysteine-type exopeptidase activity"/>
    <property type="evidence" value="ECO:0007669"/>
    <property type="project" value="InterPro"/>
</dbReference>
<dbReference type="AlphaFoldDB" id="A0A1H2YI71"/>
<dbReference type="NCBIfam" id="NF033678">
    <property type="entry name" value="C69_fam_dipept"/>
    <property type="match status" value="1"/>
</dbReference>
<evidence type="ECO:0000313" key="7">
    <source>
        <dbReference type="EMBL" id="SDX04922.1"/>
    </source>
</evidence>
<comment type="caution">
    <text evidence="7">The sequence shown here is derived from an EMBL/GenBank/DDBJ whole genome shotgun (WGS) entry which is preliminary data.</text>
</comment>
<organism evidence="7 8">
    <name type="scientific">Acidaminococcus fermentans</name>
    <dbReference type="NCBI Taxonomy" id="905"/>
    <lineage>
        <taxon>Bacteria</taxon>
        <taxon>Bacillati</taxon>
        <taxon>Bacillota</taxon>
        <taxon>Negativicutes</taxon>
        <taxon>Acidaminococcales</taxon>
        <taxon>Acidaminococcaceae</taxon>
        <taxon>Acidaminococcus</taxon>
    </lineage>
</organism>
<evidence type="ECO:0000256" key="5">
    <source>
        <dbReference type="ARBA" id="ARBA00022997"/>
    </source>
</evidence>
<evidence type="ECO:0000313" key="8">
    <source>
        <dbReference type="Proteomes" id="UP000182379"/>
    </source>
</evidence>
<dbReference type="Gene3D" id="3.60.60.10">
    <property type="entry name" value="Penicillin V Acylase, Chain A"/>
    <property type="match status" value="1"/>
</dbReference>
<keyword evidence="5 6" id="KW-0224">Dipeptidase</keyword>
<name>A0A1H2YI71_ACIFE</name>
<dbReference type="Pfam" id="PF03577">
    <property type="entry name" value="Peptidase_C69"/>
    <property type="match status" value="1"/>
</dbReference>
<evidence type="ECO:0000256" key="3">
    <source>
        <dbReference type="ARBA" id="ARBA00022670"/>
    </source>
</evidence>
<dbReference type="InterPro" id="IPR005322">
    <property type="entry name" value="Peptidase_C69"/>
</dbReference>
<keyword evidence="4 6" id="KW-0378">Hydrolase</keyword>
<dbReference type="InterPro" id="IPR047804">
    <property type="entry name" value="C69_dipept_A-like"/>
</dbReference>
<dbReference type="GO" id="GO:0016805">
    <property type="term" value="F:dipeptidase activity"/>
    <property type="evidence" value="ECO:0007669"/>
    <property type="project" value="UniProtKB-KW"/>
</dbReference>
<evidence type="ECO:0000256" key="1">
    <source>
        <dbReference type="ARBA" id="ARBA00001670"/>
    </source>
</evidence>
<evidence type="ECO:0000256" key="2">
    <source>
        <dbReference type="ARBA" id="ARBA00007225"/>
    </source>
</evidence>
<evidence type="ECO:0000256" key="4">
    <source>
        <dbReference type="ARBA" id="ARBA00022801"/>
    </source>
</evidence>
<dbReference type="EC" id="3.4.-.-" evidence="6"/>
<keyword evidence="3 6" id="KW-0645">Protease</keyword>
<dbReference type="PANTHER" id="PTHR12994:SF17">
    <property type="entry name" value="LD30995P"/>
    <property type="match status" value="1"/>
</dbReference>
<reference evidence="7 8" key="1">
    <citation type="submission" date="2016-10" db="EMBL/GenBank/DDBJ databases">
        <authorList>
            <person name="Varghese N."/>
            <person name="Submissions S."/>
        </authorList>
    </citation>
    <scope>NUCLEOTIDE SEQUENCE [LARGE SCALE GENOMIC DNA]</scope>
    <source>
        <strain evidence="7 8">WCC6</strain>
    </source>
</reference>
<dbReference type="Proteomes" id="UP000182379">
    <property type="component" value="Unassembled WGS sequence"/>
</dbReference>
<dbReference type="EMBL" id="FNOP01000011">
    <property type="protein sequence ID" value="SDX04922.1"/>
    <property type="molecule type" value="Genomic_DNA"/>
</dbReference>
<gene>
    <name evidence="7" type="ORF">SAMN05216495_11155</name>
</gene>